<dbReference type="GO" id="GO:0016853">
    <property type="term" value="F:isomerase activity"/>
    <property type="evidence" value="ECO:0007669"/>
    <property type="project" value="UniProtKB-KW"/>
</dbReference>
<dbReference type="EMBL" id="AFPW01000028">
    <property type="protein sequence ID" value="EGQ13427.1"/>
    <property type="molecule type" value="Genomic_DNA"/>
</dbReference>
<dbReference type="AlphaFoldDB" id="F9D506"/>
<reference evidence="1 2" key="1">
    <citation type="submission" date="2011-04" db="EMBL/GenBank/DDBJ databases">
        <authorList>
            <person name="Muzny D."/>
            <person name="Qin X."/>
            <person name="Deng J."/>
            <person name="Jiang H."/>
            <person name="Liu Y."/>
            <person name="Qu J."/>
            <person name="Song X.-Z."/>
            <person name="Zhang L."/>
            <person name="Thornton R."/>
            <person name="Coyle M."/>
            <person name="Francisco L."/>
            <person name="Jackson L."/>
            <person name="Javaid M."/>
            <person name="Korchina V."/>
            <person name="Kovar C."/>
            <person name="Mata R."/>
            <person name="Mathew T."/>
            <person name="Ngo R."/>
            <person name="Nguyen L."/>
            <person name="Nguyen N."/>
            <person name="Okwuonu G."/>
            <person name="Ongeri F."/>
            <person name="Pham C."/>
            <person name="Simmons D."/>
            <person name="Wilczek-Boney K."/>
            <person name="Hale W."/>
            <person name="Jakkamsetti A."/>
            <person name="Pham P."/>
            <person name="Ruth R."/>
            <person name="San Lucas F."/>
            <person name="Warren J."/>
            <person name="Zhang J."/>
            <person name="Zhao Z."/>
            <person name="Zhou C."/>
            <person name="Zhu D."/>
            <person name="Lee S."/>
            <person name="Bess C."/>
            <person name="Blankenburg K."/>
            <person name="Forbes L."/>
            <person name="Fu Q."/>
            <person name="Gubbala S."/>
            <person name="Hirani K."/>
            <person name="Jayaseelan J.C."/>
            <person name="Lara F."/>
            <person name="Munidasa M."/>
            <person name="Palculict T."/>
            <person name="Patil S."/>
            <person name="Pu L.-L."/>
            <person name="Saada N."/>
            <person name="Tang L."/>
            <person name="Weissenberger G."/>
            <person name="Zhu Y."/>
            <person name="Hemphill L."/>
            <person name="Shang Y."/>
            <person name="Youmans B."/>
            <person name="Ayvaz T."/>
            <person name="Ross M."/>
            <person name="Santibanez J."/>
            <person name="Aqrawi P."/>
            <person name="Gross S."/>
            <person name="Joshi V."/>
            <person name="Fowler G."/>
            <person name="Nazareth L."/>
            <person name="Reid J."/>
            <person name="Worley K."/>
            <person name="Petrosino J."/>
            <person name="Highlander S."/>
            <person name="Gibbs R."/>
        </authorList>
    </citation>
    <scope>NUCLEOTIDE SEQUENCE [LARGE SCALE GENOMIC DNA]</scope>
    <source>
        <strain evidence="1 2">DSM 3688</strain>
    </source>
</reference>
<dbReference type="EC" id="5.4.99.-" evidence="1"/>
<dbReference type="Proteomes" id="UP000007820">
    <property type="component" value="Unassembled WGS sequence"/>
</dbReference>
<sequence length="51" mass="5340">MVRGPRPPASALVVVCAGKVTKNCAFAVLCGAKMYALKNRFFCAPPKGMPA</sequence>
<keyword evidence="1" id="KW-0413">Isomerase</keyword>
<evidence type="ECO:0000313" key="1">
    <source>
        <dbReference type="EMBL" id="EGQ13427.1"/>
    </source>
</evidence>
<organism evidence="1 2">
    <name type="scientific">Prevotella dentalis (strain ATCC 49559 / DSM 3688 / JCM 13448 / NCTC 12043 / ES 2772)</name>
    <name type="common">Mitsuokella dentalis</name>
    <dbReference type="NCBI Taxonomy" id="908937"/>
    <lineage>
        <taxon>Bacteria</taxon>
        <taxon>Pseudomonadati</taxon>
        <taxon>Bacteroidota</taxon>
        <taxon>Bacteroidia</taxon>
        <taxon>Bacteroidales</taxon>
        <taxon>Prevotellaceae</taxon>
        <taxon>Prevotella</taxon>
    </lineage>
</organism>
<protein>
    <submittedName>
        <fullName evidence="1">tRNA pseudouridine synthase B</fullName>
        <ecNumber evidence="1">5.4.99.-</ecNumber>
    </submittedName>
</protein>
<gene>
    <name evidence="1" type="ORF">HMPREF9136_1934</name>
</gene>
<comment type="caution">
    <text evidence="1">The sequence shown here is derived from an EMBL/GenBank/DDBJ whole genome shotgun (WGS) entry which is preliminary data.</text>
</comment>
<accession>F9D506</accession>
<evidence type="ECO:0000313" key="2">
    <source>
        <dbReference type="Proteomes" id="UP000007820"/>
    </source>
</evidence>
<name>F9D506_PREDD</name>
<proteinExistence type="predicted"/>